<proteinExistence type="inferred from homology"/>
<accession>A0A256JD81</accession>
<comment type="similarity">
    <text evidence="4">Belongs to the AAA ATPase family.</text>
</comment>
<dbReference type="EMBL" id="NHPB01000118">
    <property type="protein sequence ID" value="OYR66720.1"/>
    <property type="molecule type" value="Genomic_DNA"/>
</dbReference>
<dbReference type="FunFam" id="3.40.50.300:FF:001025">
    <property type="entry name" value="ATPase family, AAA domain-containing 2B"/>
    <property type="match status" value="1"/>
</dbReference>
<feature type="transmembrane region" description="Helical" evidence="6">
    <location>
        <begin position="138"/>
        <end position="161"/>
    </location>
</feature>
<dbReference type="InterPro" id="IPR003960">
    <property type="entry name" value="ATPase_AAA_CS"/>
</dbReference>
<evidence type="ECO:0000313" key="8">
    <source>
        <dbReference type="EMBL" id="OYR66720.1"/>
    </source>
</evidence>
<keyword evidence="2 4" id="KW-0067">ATP-binding</keyword>
<feature type="domain" description="AAA+ ATPase" evidence="7">
    <location>
        <begin position="308"/>
        <end position="443"/>
    </location>
</feature>
<dbReference type="GO" id="GO:0005524">
    <property type="term" value="F:ATP binding"/>
    <property type="evidence" value="ECO:0007669"/>
    <property type="project" value="UniProtKB-KW"/>
</dbReference>
<dbReference type="InterPro" id="IPR050168">
    <property type="entry name" value="AAA_ATPase_domain"/>
</dbReference>
<feature type="region of interest" description="Disordered" evidence="5">
    <location>
        <begin position="216"/>
        <end position="263"/>
    </location>
</feature>
<feature type="transmembrane region" description="Helical" evidence="6">
    <location>
        <begin position="167"/>
        <end position="188"/>
    </location>
</feature>
<dbReference type="GO" id="GO:0016887">
    <property type="term" value="F:ATP hydrolysis activity"/>
    <property type="evidence" value="ECO:0007669"/>
    <property type="project" value="InterPro"/>
</dbReference>
<protein>
    <recommendedName>
        <fullName evidence="7">AAA+ ATPase domain-containing protein</fullName>
    </recommendedName>
</protein>
<dbReference type="AlphaFoldDB" id="A0A256JD81"/>
<feature type="compositionally biased region" description="Polar residues" evidence="5">
    <location>
        <begin position="222"/>
        <end position="240"/>
    </location>
</feature>
<evidence type="ECO:0000256" key="5">
    <source>
        <dbReference type="SAM" id="MobiDB-lite"/>
    </source>
</evidence>
<dbReference type="RefSeq" id="WP_094583687.1">
    <property type="nucleotide sequence ID" value="NZ_NHPB01000118.1"/>
</dbReference>
<keyword evidence="6" id="KW-0812">Transmembrane</keyword>
<evidence type="ECO:0000256" key="1">
    <source>
        <dbReference type="ARBA" id="ARBA00022741"/>
    </source>
</evidence>
<reference evidence="8 9" key="1">
    <citation type="journal article" date="2014" name="Front. Microbiol.">
        <title>Population and genomic analysis of the genus Halorubrum.</title>
        <authorList>
            <person name="Fullmer M.S."/>
            <person name="Soucy S.M."/>
            <person name="Swithers K.S."/>
            <person name="Makkay A.M."/>
            <person name="Wheeler R."/>
            <person name="Ventosa A."/>
            <person name="Gogarten J.P."/>
            <person name="Papke R.T."/>
        </authorList>
    </citation>
    <scope>NUCLEOTIDE SEQUENCE [LARGE SCALE GENOMIC DNA]</scope>
    <source>
        <strain evidence="8 9">G37</strain>
    </source>
</reference>
<organism evidence="8 9">
    <name type="scientific">Halorubrum ezzemoulense</name>
    <name type="common">Halorubrum chaoviator</name>
    <dbReference type="NCBI Taxonomy" id="337243"/>
    <lineage>
        <taxon>Archaea</taxon>
        <taxon>Methanobacteriati</taxon>
        <taxon>Methanobacteriota</taxon>
        <taxon>Stenosarchaea group</taxon>
        <taxon>Halobacteria</taxon>
        <taxon>Halobacteriales</taxon>
        <taxon>Haloferacaceae</taxon>
        <taxon>Halorubrum</taxon>
    </lineage>
</organism>
<sequence>MSSIESRSVGRRIGETLAYLLVLLAVLALFTILPFALSVPLVAVVYVGLMLFRFERWSTNRVVPNDPPAFSSTIGVIGVLTGATCVGWYLLLSMIGGAFGPPWDERLIGLFGFLSLSANVLAVRGLRKIVRRDYAAEPTLALIAWDALARLPFLWAVLLIIDDVPTIVSDISFSVAIIVPGAVAWTYVSAAEGRTVLSLPGFSVLRHVVGAGGKEVPERFQRQSQSTANGRPSSPITTITDDVRTPDETPTDQDRPDAESTVDEWESMVPNIDFGDVGGMTVLKDEFRNSVIQPLRNPDAYEEYDLSATNGILLYGPPGTGKTYVSKALAGELGYRFLELSPANIGSKWVGETAQNIETAFAAAKSQQPCLVFIDELDSIASSRDGQMTKSERDSINQLLVELQNVQGTDVVVVGATNYLAGVDRAVQRTGRFDLKIEVPPPDADARCAIFRVHLERRPVETSVTAERLIAASRGLVASDIEAVCDRAARFAQRRGEPISIDDIRSAIDDVRG</sequence>
<dbReference type="InterPro" id="IPR027417">
    <property type="entry name" value="P-loop_NTPase"/>
</dbReference>
<feature type="transmembrane region" description="Helical" evidence="6">
    <location>
        <begin position="73"/>
        <end position="95"/>
    </location>
</feature>
<dbReference type="PANTHER" id="PTHR23077:SF171">
    <property type="entry name" value="NUCLEAR VALOSIN-CONTAINING PROTEIN-LIKE"/>
    <property type="match status" value="1"/>
</dbReference>
<dbReference type="InterPro" id="IPR003959">
    <property type="entry name" value="ATPase_AAA_core"/>
</dbReference>
<evidence type="ECO:0000256" key="6">
    <source>
        <dbReference type="SAM" id="Phobius"/>
    </source>
</evidence>
<dbReference type="PANTHER" id="PTHR23077">
    <property type="entry name" value="AAA-FAMILY ATPASE"/>
    <property type="match status" value="1"/>
</dbReference>
<feature type="transmembrane region" description="Helical" evidence="6">
    <location>
        <begin position="107"/>
        <end position="126"/>
    </location>
</feature>
<name>A0A256JD81_HALEZ</name>
<feature type="compositionally biased region" description="Basic and acidic residues" evidence="5">
    <location>
        <begin position="241"/>
        <end position="258"/>
    </location>
</feature>
<dbReference type="Pfam" id="PF00004">
    <property type="entry name" value="AAA"/>
    <property type="match status" value="1"/>
</dbReference>
<dbReference type="Proteomes" id="UP000216758">
    <property type="component" value="Unassembled WGS sequence"/>
</dbReference>
<dbReference type="SMART" id="SM00382">
    <property type="entry name" value="AAA"/>
    <property type="match status" value="1"/>
</dbReference>
<evidence type="ECO:0000256" key="4">
    <source>
        <dbReference type="RuleBase" id="RU003651"/>
    </source>
</evidence>
<evidence type="ECO:0000256" key="2">
    <source>
        <dbReference type="ARBA" id="ARBA00022840"/>
    </source>
</evidence>
<comment type="caution">
    <text evidence="8">The sequence shown here is derived from an EMBL/GenBank/DDBJ whole genome shotgun (WGS) entry which is preliminary data.</text>
</comment>
<keyword evidence="6" id="KW-0472">Membrane</keyword>
<dbReference type="Gene3D" id="3.40.50.300">
    <property type="entry name" value="P-loop containing nucleotide triphosphate hydrolases"/>
    <property type="match status" value="1"/>
</dbReference>
<dbReference type="InterPro" id="IPR003593">
    <property type="entry name" value="AAA+_ATPase"/>
</dbReference>
<dbReference type="OrthoDB" id="77269at2157"/>
<dbReference type="PROSITE" id="PS00674">
    <property type="entry name" value="AAA"/>
    <property type="match status" value="1"/>
</dbReference>
<evidence type="ECO:0000259" key="7">
    <source>
        <dbReference type="SMART" id="SM00382"/>
    </source>
</evidence>
<evidence type="ECO:0000256" key="3">
    <source>
        <dbReference type="ARBA" id="ARBA00023054"/>
    </source>
</evidence>
<evidence type="ECO:0000313" key="9">
    <source>
        <dbReference type="Proteomes" id="UP000216758"/>
    </source>
</evidence>
<dbReference type="Gene3D" id="1.10.8.60">
    <property type="match status" value="1"/>
</dbReference>
<dbReference type="SUPFAM" id="SSF52540">
    <property type="entry name" value="P-loop containing nucleoside triphosphate hydrolases"/>
    <property type="match status" value="1"/>
</dbReference>
<keyword evidence="6" id="KW-1133">Transmembrane helix</keyword>
<gene>
    <name evidence="8" type="ORF">DJ78_17205</name>
</gene>
<keyword evidence="1 4" id="KW-0547">Nucleotide-binding</keyword>
<feature type="transmembrane region" description="Helical" evidence="6">
    <location>
        <begin position="20"/>
        <end position="52"/>
    </location>
</feature>
<keyword evidence="3" id="KW-0175">Coiled coil</keyword>